<dbReference type="Pfam" id="PF00753">
    <property type="entry name" value="Lactamase_B"/>
    <property type="match status" value="1"/>
</dbReference>
<keyword evidence="6" id="KW-0378">Hydrolase</keyword>
<accession>A0A3A1Y4C7</accession>
<dbReference type="Proteomes" id="UP000265691">
    <property type="component" value="Unassembled WGS sequence"/>
</dbReference>
<feature type="domain" description="Metallo-beta-lactamase" evidence="9">
    <location>
        <begin position="12"/>
        <end position="176"/>
    </location>
</feature>
<gene>
    <name evidence="10" type="ORF">CKF54_05400</name>
</gene>
<dbReference type="Gene3D" id="3.60.15.10">
    <property type="entry name" value="Ribonuclease Z/Hydroxyacylglutathione hydrolase-like"/>
    <property type="match status" value="1"/>
</dbReference>
<dbReference type="SUPFAM" id="SSF56281">
    <property type="entry name" value="Metallo-hydrolase/oxidoreductase"/>
    <property type="match status" value="1"/>
</dbReference>
<dbReference type="GO" id="GO:0046872">
    <property type="term" value="F:metal ion binding"/>
    <property type="evidence" value="ECO:0007669"/>
    <property type="project" value="UniProtKB-KW"/>
</dbReference>
<comment type="caution">
    <text evidence="10">The sequence shown here is derived from an EMBL/GenBank/DDBJ whole genome shotgun (WGS) entry which is preliminary data.</text>
</comment>
<comment type="similarity">
    <text evidence="3">Belongs to the metallo-beta-lactamase superfamily. Glyoxalase II family.</text>
</comment>
<evidence type="ECO:0000256" key="8">
    <source>
        <dbReference type="ARBA" id="ARBA00031044"/>
    </source>
</evidence>
<evidence type="ECO:0000256" key="2">
    <source>
        <dbReference type="ARBA" id="ARBA00004963"/>
    </source>
</evidence>
<evidence type="ECO:0000256" key="6">
    <source>
        <dbReference type="ARBA" id="ARBA00022801"/>
    </source>
</evidence>
<comment type="pathway">
    <text evidence="2">Secondary metabolite metabolism; methylglyoxal degradation; (R)-lactate from methylglyoxal: step 2/2.</text>
</comment>
<dbReference type="GO" id="GO:0004416">
    <property type="term" value="F:hydroxyacylglutathione hydrolase activity"/>
    <property type="evidence" value="ECO:0007669"/>
    <property type="project" value="UniProtKB-EC"/>
</dbReference>
<dbReference type="PANTHER" id="PTHR43705:SF1">
    <property type="entry name" value="HYDROXYACYLGLUTATHIONE HYDROLASE GLOB"/>
    <property type="match status" value="1"/>
</dbReference>
<evidence type="ECO:0000259" key="9">
    <source>
        <dbReference type="SMART" id="SM00849"/>
    </source>
</evidence>
<evidence type="ECO:0000256" key="4">
    <source>
        <dbReference type="ARBA" id="ARBA00011917"/>
    </source>
</evidence>
<evidence type="ECO:0000256" key="5">
    <source>
        <dbReference type="ARBA" id="ARBA00022723"/>
    </source>
</evidence>
<organism evidence="10 11">
    <name type="scientific">Psittacicella hinzii</name>
    <dbReference type="NCBI Taxonomy" id="2028575"/>
    <lineage>
        <taxon>Bacteria</taxon>
        <taxon>Pseudomonadati</taxon>
        <taxon>Pseudomonadota</taxon>
        <taxon>Gammaproteobacteria</taxon>
        <taxon>Pasteurellales</taxon>
        <taxon>Psittacicellaceae</taxon>
        <taxon>Psittacicella</taxon>
    </lineage>
</organism>
<dbReference type="AlphaFoldDB" id="A0A3A1Y4C7"/>
<name>A0A3A1Y4C7_9GAMM</name>
<evidence type="ECO:0000256" key="3">
    <source>
        <dbReference type="ARBA" id="ARBA00006759"/>
    </source>
</evidence>
<dbReference type="InterPro" id="IPR032282">
    <property type="entry name" value="HAGH_C"/>
</dbReference>
<evidence type="ECO:0000256" key="7">
    <source>
        <dbReference type="ARBA" id="ARBA00022833"/>
    </source>
</evidence>
<keyword evidence="5" id="KW-0479">Metal-binding</keyword>
<dbReference type="InterPro" id="IPR036866">
    <property type="entry name" value="RibonucZ/Hydroxyglut_hydro"/>
</dbReference>
<dbReference type="Pfam" id="PF16123">
    <property type="entry name" value="HAGH_C"/>
    <property type="match status" value="1"/>
</dbReference>
<dbReference type="EC" id="3.1.2.6" evidence="4"/>
<sequence>MLPVKIIPALTDNYIYAIKFGEQAIVVDVGEFLHLRTYLKAEQIKQVHLLITHKHYDHIHGLPALLKEYPQTKIYTSKEIFAQIPFAIAEENRVYVQDGVEFNIGEHKLVALSTPGHTDQHLVFILGNQVFTGDLIFSAGCGRVQPDGGDIHSLYNSINKVKSFLGVAEYWLYPGHEYTQGNLLYAKSLEDASIADALAKFEATLSERNYVNTPVSYLKELTYNPFLRADNPSQFINLRLGKDTFIPA</sequence>
<keyword evidence="11" id="KW-1185">Reference proteome</keyword>
<dbReference type="InterPro" id="IPR035680">
    <property type="entry name" value="Clx_II_MBL"/>
</dbReference>
<proteinExistence type="inferred from homology"/>
<dbReference type="OrthoDB" id="9802248at2"/>
<dbReference type="SMART" id="SM00849">
    <property type="entry name" value="Lactamase_B"/>
    <property type="match status" value="1"/>
</dbReference>
<keyword evidence="7" id="KW-0862">Zinc</keyword>
<dbReference type="CDD" id="cd07723">
    <property type="entry name" value="hydroxyacylglutathione_hydrolase_MBL-fold"/>
    <property type="match status" value="1"/>
</dbReference>
<evidence type="ECO:0000313" key="10">
    <source>
        <dbReference type="EMBL" id="RIY32116.1"/>
    </source>
</evidence>
<evidence type="ECO:0000256" key="1">
    <source>
        <dbReference type="ARBA" id="ARBA00001947"/>
    </source>
</evidence>
<reference evidence="10 11" key="1">
    <citation type="submission" date="2017-08" db="EMBL/GenBank/DDBJ databases">
        <title>Reclassification of Bisgaard taxon 37 and 44.</title>
        <authorList>
            <person name="Christensen H."/>
        </authorList>
    </citation>
    <scope>NUCLEOTIDE SEQUENCE [LARGE SCALE GENOMIC DNA]</scope>
    <source>
        <strain evidence="10 11">B96_3</strain>
    </source>
</reference>
<evidence type="ECO:0000313" key="11">
    <source>
        <dbReference type="Proteomes" id="UP000265691"/>
    </source>
</evidence>
<dbReference type="InterPro" id="IPR001279">
    <property type="entry name" value="Metallo-B-lactamas"/>
</dbReference>
<dbReference type="InterPro" id="IPR050110">
    <property type="entry name" value="Glyoxalase_II_hydrolase"/>
</dbReference>
<dbReference type="EMBL" id="NRHC01000068">
    <property type="protein sequence ID" value="RIY32116.1"/>
    <property type="molecule type" value="Genomic_DNA"/>
</dbReference>
<protein>
    <recommendedName>
        <fullName evidence="4">hydroxyacylglutathione hydrolase</fullName>
        <ecNumber evidence="4">3.1.2.6</ecNumber>
    </recommendedName>
    <alternativeName>
        <fullName evidence="8">Glyoxalase II</fullName>
    </alternativeName>
</protein>
<dbReference type="RefSeq" id="WP_119525344.1">
    <property type="nucleotide sequence ID" value="NZ_NRHC01000068.1"/>
</dbReference>
<dbReference type="PANTHER" id="PTHR43705">
    <property type="entry name" value="HYDROXYACYLGLUTATHIONE HYDROLASE"/>
    <property type="match status" value="1"/>
</dbReference>
<comment type="cofactor">
    <cofactor evidence="1">
        <name>Zn(2+)</name>
        <dbReference type="ChEBI" id="CHEBI:29105"/>
    </cofactor>
</comment>